<evidence type="ECO:0000256" key="3">
    <source>
        <dbReference type="PROSITE-ProRule" id="PRU00708"/>
    </source>
</evidence>
<dbReference type="Proteomes" id="UP001472677">
    <property type="component" value="Unassembled WGS sequence"/>
</dbReference>
<evidence type="ECO:0000313" key="4">
    <source>
        <dbReference type="EMBL" id="KAK8520374.1"/>
    </source>
</evidence>
<comment type="caution">
    <text evidence="4">The sequence shown here is derived from an EMBL/GenBank/DDBJ whole genome shotgun (WGS) entry which is preliminary data.</text>
</comment>
<gene>
    <name evidence="4" type="ORF">V6N12_004315</name>
</gene>
<reference evidence="4 5" key="1">
    <citation type="journal article" date="2024" name="G3 (Bethesda)">
        <title>Genome assembly of Hibiscus sabdariffa L. provides insights into metabolisms of medicinal natural products.</title>
        <authorList>
            <person name="Kim T."/>
        </authorList>
    </citation>
    <scope>NUCLEOTIDE SEQUENCE [LARGE SCALE GENOMIC DNA]</scope>
    <source>
        <strain evidence="4">TK-2024</strain>
        <tissue evidence="4">Old leaves</tissue>
    </source>
</reference>
<dbReference type="PROSITE" id="PS51375">
    <property type="entry name" value="PPR"/>
    <property type="match status" value="2"/>
</dbReference>
<dbReference type="NCBIfam" id="TIGR00756">
    <property type="entry name" value="PPR"/>
    <property type="match status" value="2"/>
</dbReference>
<dbReference type="Gene3D" id="1.25.40.10">
    <property type="entry name" value="Tetratricopeptide repeat domain"/>
    <property type="match status" value="1"/>
</dbReference>
<evidence type="ECO:0000313" key="5">
    <source>
        <dbReference type="Proteomes" id="UP001472677"/>
    </source>
</evidence>
<name>A0ABR2CLF1_9ROSI</name>
<dbReference type="PANTHER" id="PTHR47447">
    <property type="entry name" value="OS03G0856100 PROTEIN"/>
    <property type="match status" value="1"/>
</dbReference>
<dbReference type="InterPro" id="IPR011990">
    <property type="entry name" value="TPR-like_helical_dom_sf"/>
</dbReference>
<protein>
    <recommendedName>
        <fullName evidence="6">Pentatricopeptide repeat-containing protein</fullName>
    </recommendedName>
</protein>
<keyword evidence="5" id="KW-1185">Reference proteome</keyword>
<evidence type="ECO:0000256" key="1">
    <source>
        <dbReference type="ARBA" id="ARBA00007626"/>
    </source>
</evidence>
<sequence length="208" mass="23640">MTLSSLTNRLSRVRAASKAFIPRCRFQFHGLSQGAKAIQKQESWFVKVVCTLFVYSQPLDDSSLGYLIKNLTPSTEFEVVKWLNNPAYGLKFFELSRENLDITHSFWTYNLLIRSFCHVGLHGSAKLVFDYMKIDGHLPDSTLLGFMISAFGRAGEFDLARKLLAEVRSDGVMVTVFALNNLLNMMVKQNKLEEAVRPLQSRKSESSF</sequence>
<proteinExistence type="inferred from homology"/>
<evidence type="ECO:0000256" key="2">
    <source>
        <dbReference type="ARBA" id="ARBA00022737"/>
    </source>
</evidence>
<dbReference type="InterPro" id="IPR002885">
    <property type="entry name" value="PPR_rpt"/>
</dbReference>
<organism evidence="4 5">
    <name type="scientific">Hibiscus sabdariffa</name>
    <name type="common">roselle</name>
    <dbReference type="NCBI Taxonomy" id="183260"/>
    <lineage>
        <taxon>Eukaryota</taxon>
        <taxon>Viridiplantae</taxon>
        <taxon>Streptophyta</taxon>
        <taxon>Embryophyta</taxon>
        <taxon>Tracheophyta</taxon>
        <taxon>Spermatophyta</taxon>
        <taxon>Magnoliopsida</taxon>
        <taxon>eudicotyledons</taxon>
        <taxon>Gunneridae</taxon>
        <taxon>Pentapetalae</taxon>
        <taxon>rosids</taxon>
        <taxon>malvids</taxon>
        <taxon>Malvales</taxon>
        <taxon>Malvaceae</taxon>
        <taxon>Malvoideae</taxon>
        <taxon>Hibiscus</taxon>
    </lineage>
</organism>
<feature type="repeat" description="PPR" evidence="3">
    <location>
        <begin position="105"/>
        <end position="139"/>
    </location>
</feature>
<dbReference type="EMBL" id="JBBPBM010000049">
    <property type="protein sequence ID" value="KAK8520374.1"/>
    <property type="molecule type" value="Genomic_DNA"/>
</dbReference>
<dbReference type="PANTHER" id="PTHR47447:SF17">
    <property type="entry name" value="OS12G0638900 PROTEIN"/>
    <property type="match status" value="1"/>
</dbReference>
<feature type="repeat" description="PPR" evidence="3">
    <location>
        <begin position="140"/>
        <end position="174"/>
    </location>
</feature>
<evidence type="ECO:0008006" key="6">
    <source>
        <dbReference type="Google" id="ProtNLM"/>
    </source>
</evidence>
<dbReference type="Pfam" id="PF01535">
    <property type="entry name" value="PPR"/>
    <property type="match status" value="2"/>
</dbReference>
<comment type="similarity">
    <text evidence="1">Belongs to the PPR family. P subfamily.</text>
</comment>
<keyword evidence="2" id="KW-0677">Repeat</keyword>
<accession>A0ABR2CLF1</accession>